<dbReference type="EMBL" id="BSNN01000004">
    <property type="protein sequence ID" value="GLQ35710.1"/>
    <property type="molecule type" value="Genomic_DNA"/>
</dbReference>
<protein>
    <recommendedName>
        <fullName evidence="3">BON domain-containing protein</fullName>
    </recommendedName>
</protein>
<organism evidence="1 2">
    <name type="scientific">Amylibacter marinus</name>
    <dbReference type="NCBI Taxonomy" id="1475483"/>
    <lineage>
        <taxon>Bacteria</taxon>
        <taxon>Pseudomonadati</taxon>
        <taxon>Pseudomonadota</taxon>
        <taxon>Alphaproteobacteria</taxon>
        <taxon>Rhodobacterales</taxon>
        <taxon>Paracoccaceae</taxon>
        <taxon>Amylibacter</taxon>
    </lineage>
</organism>
<evidence type="ECO:0000313" key="2">
    <source>
        <dbReference type="Proteomes" id="UP001156694"/>
    </source>
</evidence>
<dbReference type="RefSeq" id="WP_284378501.1">
    <property type="nucleotide sequence ID" value="NZ_BSNN01000004.1"/>
</dbReference>
<dbReference type="Proteomes" id="UP001156694">
    <property type="component" value="Unassembled WGS sequence"/>
</dbReference>
<evidence type="ECO:0000313" key="1">
    <source>
        <dbReference type="EMBL" id="GLQ35710.1"/>
    </source>
</evidence>
<evidence type="ECO:0008006" key="3">
    <source>
        <dbReference type="Google" id="ProtNLM"/>
    </source>
</evidence>
<name>A0ABQ5VWR4_9RHOB</name>
<reference evidence="2" key="1">
    <citation type="journal article" date="2019" name="Int. J. Syst. Evol. Microbiol.">
        <title>The Global Catalogue of Microorganisms (GCM) 10K type strain sequencing project: providing services to taxonomists for standard genome sequencing and annotation.</title>
        <authorList>
            <consortium name="The Broad Institute Genomics Platform"/>
            <consortium name="The Broad Institute Genome Sequencing Center for Infectious Disease"/>
            <person name="Wu L."/>
            <person name="Ma J."/>
        </authorList>
    </citation>
    <scope>NUCLEOTIDE SEQUENCE [LARGE SCALE GENOMIC DNA]</scope>
    <source>
        <strain evidence="2">NBRC 110140</strain>
    </source>
</reference>
<sequence>MRKLLGIATFLIAWATLGLLAMGQLGAGLPYFNSAQNYQTKLQDQLNLALVDTTFPLSAQVSGRDAQITGLVSSEIERAAILAHVGAIDGLRTLRDATSLPPLADPFRIDLVKTDAGLRATGHTPTPQALDEALADFNTDLTFARPMPDQHWPGTVATAARALRLCALGQITLTGTDLVLTCDLSAQEEINALRAILANLPPNYRTDITTQLIPANPYIFGGKVSQSGETFHGYIPNEFTRGTYAGLIPDHIQNLTPKHGMPDAIWPSFTQKAITALRLMQVGVLNITNRHATFTGAVPTATTDAQLRALFTPLPPHYGVDFDIAILDDGFPGRLMLNWHHKSGGTLSGKSADGLNKSDITSALNLPDLQGNITLGWGGDRRIFLLRLAALGQHLHRLETAEITLWEQGISLSGVSMPRHNPQDLIIDLLSDLGAEAKVSITASPNTPHTGDLRTNPHSQRPEVFQNGFWIPQRKEP</sequence>
<accession>A0ABQ5VWR4</accession>
<keyword evidence="2" id="KW-1185">Reference proteome</keyword>
<gene>
    <name evidence="1" type="ORF">GCM10007939_19930</name>
</gene>
<proteinExistence type="predicted"/>
<comment type="caution">
    <text evidence="1">The sequence shown here is derived from an EMBL/GenBank/DDBJ whole genome shotgun (WGS) entry which is preliminary data.</text>
</comment>